<comment type="caution">
    <text evidence="2">The sequence shown here is derived from an EMBL/GenBank/DDBJ whole genome shotgun (WGS) entry which is preliminary data.</text>
</comment>
<feature type="region of interest" description="Disordered" evidence="1">
    <location>
        <begin position="21"/>
        <end position="50"/>
    </location>
</feature>
<protein>
    <submittedName>
        <fullName evidence="2">Uncharacterized protein</fullName>
    </submittedName>
</protein>
<accession>A0A6G0ZN55</accession>
<evidence type="ECO:0000256" key="1">
    <source>
        <dbReference type="SAM" id="MobiDB-lite"/>
    </source>
</evidence>
<keyword evidence="3" id="KW-1185">Reference proteome</keyword>
<dbReference type="Proteomes" id="UP000478052">
    <property type="component" value="Unassembled WGS sequence"/>
</dbReference>
<gene>
    <name evidence="2" type="ORF">FWK35_00006542</name>
</gene>
<feature type="compositionally biased region" description="Basic and acidic residues" evidence="1">
    <location>
        <begin position="21"/>
        <end position="34"/>
    </location>
</feature>
<reference evidence="2 3" key="1">
    <citation type="submission" date="2019-08" db="EMBL/GenBank/DDBJ databases">
        <title>Whole genome of Aphis craccivora.</title>
        <authorList>
            <person name="Voronova N.V."/>
            <person name="Shulinski R.S."/>
            <person name="Bandarenka Y.V."/>
            <person name="Zhorov D.G."/>
            <person name="Warner D."/>
        </authorList>
    </citation>
    <scope>NUCLEOTIDE SEQUENCE [LARGE SCALE GENOMIC DNA]</scope>
    <source>
        <strain evidence="2">180601</strain>
        <tissue evidence="2">Whole Body</tissue>
    </source>
</reference>
<proteinExistence type="predicted"/>
<dbReference type="EMBL" id="VUJU01000118">
    <property type="protein sequence ID" value="KAF0772912.1"/>
    <property type="molecule type" value="Genomic_DNA"/>
</dbReference>
<dbReference type="AlphaFoldDB" id="A0A6G0ZN55"/>
<evidence type="ECO:0000313" key="3">
    <source>
        <dbReference type="Proteomes" id="UP000478052"/>
    </source>
</evidence>
<evidence type="ECO:0000313" key="2">
    <source>
        <dbReference type="EMBL" id="KAF0772912.1"/>
    </source>
</evidence>
<sequence>MNRPNNGFRLVDRRCRCGVDEKHPPLQSLPDRRGRSARPTPRSPIEFQRAEYKRAPQVDRHFTSITVVGATATVPRIPPTAADFAFSRDIIGISSNKEARFYYNNKMISEVNCIYAGQKDKNNKYLAKYARDSFKHYYSNEKIMNEDC</sequence>
<organism evidence="2 3">
    <name type="scientific">Aphis craccivora</name>
    <name type="common">Cowpea aphid</name>
    <dbReference type="NCBI Taxonomy" id="307492"/>
    <lineage>
        <taxon>Eukaryota</taxon>
        <taxon>Metazoa</taxon>
        <taxon>Ecdysozoa</taxon>
        <taxon>Arthropoda</taxon>
        <taxon>Hexapoda</taxon>
        <taxon>Insecta</taxon>
        <taxon>Pterygota</taxon>
        <taxon>Neoptera</taxon>
        <taxon>Paraneoptera</taxon>
        <taxon>Hemiptera</taxon>
        <taxon>Sternorrhyncha</taxon>
        <taxon>Aphidomorpha</taxon>
        <taxon>Aphidoidea</taxon>
        <taxon>Aphididae</taxon>
        <taxon>Aphidini</taxon>
        <taxon>Aphis</taxon>
        <taxon>Aphis</taxon>
    </lineage>
</organism>
<name>A0A6G0ZN55_APHCR</name>